<proteinExistence type="predicted"/>
<gene>
    <name evidence="2" type="ORF">HU137_05775</name>
</gene>
<keyword evidence="1" id="KW-1133">Transmembrane helix</keyword>
<comment type="caution">
    <text evidence="2">The sequence shown here is derived from an EMBL/GenBank/DDBJ whole genome shotgun (WGS) entry which is preliminary data.</text>
</comment>
<evidence type="ECO:0000313" key="3">
    <source>
        <dbReference type="Proteomes" id="UP000552241"/>
    </source>
</evidence>
<dbReference type="AlphaFoldDB" id="A0A838ZJ44"/>
<keyword evidence="3" id="KW-1185">Reference proteome</keyword>
<evidence type="ECO:0000256" key="1">
    <source>
        <dbReference type="SAM" id="Phobius"/>
    </source>
</evidence>
<organism evidence="2 3">
    <name type="scientific">Moheibacter lacus</name>
    <dbReference type="NCBI Taxonomy" id="2745851"/>
    <lineage>
        <taxon>Bacteria</taxon>
        <taxon>Pseudomonadati</taxon>
        <taxon>Bacteroidota</taxon>
        <taxon>Flavobacteriia</taxon>
        <taxon>Flavobacteriales</taxon>
        <taxon>Weeksellaceae</taxon>
        <taxon>Moheibacter</taxon>
    </lineage>
</organism>
<accession>A0A838ZJ44</accession>
<evidence type="ECO:0000313" key="2">
    <source>
        <dbReference type="EMBL" id="MBA5629278.1"/>
    </source>
</evidence>
<keyword evidence="1" id="KW-0812">Transmembrane</keyword>
<sequence>MKSYFKLLTLLGIFILFLSIGFIVFFVSVAVKKQNKIDAYYQNSQVYFSGEVIDYEQIRTVEYAIIIRYDSIQFDSKLKNQNEIYLGVVDTANKKIAFIAFVRPPPYEFNSHKEISPSKFPDYVSYDGKNKRLKYYKETKIYNTTNEISTLGSYAHSENKFKEFCSKNNIEENMKL</sequence>
<dbReference type="Proteomes" id="UP000552241">
    <property type="component" value="Unassembled WGS sequence"/>
</dbReference>
<reference evidence="2 3" key="1">
    <citation type="submission" date="2020-07" db="EMBL/GenBank/DDBJ databases">
        <title>Moheibacter lacus sp. nov., a member of the family Flavobacteriaceae isolated from freshwater lake sediment.</title>
        <authorList>
            <person name="Liu Y."/>
        </authorList>
    </citation>
    <scope>NUCLEOTIDE SEQUENCE [LARGE SCALE GENOMIC DNA]</scope>
    <source>
        <strain evidence="2 3">BDHS18</strain>
    </source>
</reference>
<dbReference type="RefSeq" id="WP_182042839.1">
    <property type="nucleotide sequence ID" value="NZ_JACDZE010000001.1"/>
</dbReference>
<dbReference type="EMBL" id="JACDZE010000001">
    <property type="protein sequence ID" value="MBA5629278.1"/>
    <property type="molecule type" value="Genomic_DNA"/>
</dbReference>
<keyword evidence="1" id="KW-0472">Membrane</keyword>
<feature type="transmembrane region" description="Helical" evidence="1">
    <location>
        <begin position="7"/>
        <end position="31"/>
    </location>
</feature>
<name>A0A838ZJ44_9FLAO</name>
<protein>
    <submittedName>
        <fullName evidence="2">Uncharacterized protein</fullName>
    </submittedName>
</protein>